<protein>
    <submittedName>
        <fullName evidence="2">Uncharacterized protein</fullName>
    </submittedName>
</protein>
<proteinExistence type="predicted"/>
<keyword evidence="3" id="KW-1185">Reference proteome</keyword>
<gene>
    <name evidence="2" type="ORF">FNYG_04045</name>
</gene>
<dbReference type="Proteomes" id="UP000236664">
    <property type="component" value="Unassembled WGS sequence"/>
</dbReference>
<evidence type="ECO:0000256" key="1">
    <source>
        <dbReference type="SAM" id="MobiDB-lite"/>
    </source>
</evidence>
<accession>A0A2K0WKL6</accession>
<feature type="region of interest" description="Disordered" evidence="1">
    <location>
        <begin position="95"/>
        <end position="119"/>
    </location>
</feature>
<dbReference type="AlphaFoldDB" id="A0A2K0WKL6"/>
<feature type="compositionally biased region" description="Polar residues" evidence="1">
    <location>
        <begin position="101"/>
        <end position="112"/>
    </location>
</feature>
<name>A0A2K0WKL6_GIBNY</name>
<evidence type="ECO:0000313" key="2">
    <source>
        <dbReference type="EMBL" id="PNP82814.1"/>
    </source>
</evidence>
<organism evidence="2 3">
    <name type="scientific">Gibberella nygamai</name>
    <name type="common">Bean root rot disease fungus</name>
    <name type="synonym">Fusarium nygamai</name>
    <dbReference type="NCBI Taxonomy" id="42673"/>
    <lineage>
        <taxon>Eukaryota</taxon>
        <taxon>Fungi</taxon>
        <taxon>Dikarya</taxon>
        <taxon>Ascomycota</taxon>
        <taxon>Pezizomycotina</taxon>
        <taxon>Sordariomycetes</taxon>
        <taxon>Hypocreomycetidae</taxon>
        <taxon>Hypocreales</taxon>
        <taxon>Nectriaceae</taxon>
        <taxon>Fusarium</taxon>
        <taxon>Fusarium fujikuroi species complex</taxon>
    </lineage>
</organism>
<reference evidence="2 3" key="1">
    <citation type="submission" date="2017-06" db="EMBL/GenBank/DDBJ databases">
        <title>Genome of Fusarium nygamai isolate CS10214.</title>
        <authorList>
            <person name="Gardiner D.M."/>
            <person name="Obanor F."/>
            <person name="Kazan K."/>
        </authorList>
    </citation>
    <scope>NUCLEOTIDE SEQUENCE [LARGE SCALE GENOMIC DNA]</scope>
    <source>
        <strain evidence="2 3">CS10214</strain>
    </source>
</reference>
<sequence length="119" mass="13600">MELSWLQNLNLLLSRTVKLVNQADESTANISKEVKFALLCLACRRKLSGGKREVTNEHLTKAIHYFDMRLFIHDMHQANSDELFHAPNSFARHFYTGESGNGQSDNQHGARSSTKKRKI</sequence>
<dbReference type="EMBL" id="MTQA01000056">
    <property type="protein sequence ID" value="PNP82814.1"/>
    <property type="molecule type" value="Genomic_DNA"/>
</dbReference>
<comment type="caution">
    <text evidence="2">The sequence shown here is derived from an EMBL/GenBank/DDBJ whole genome shotgun (WGS) entry which is preliminary data.</text>
</comment>
<dbReference type="OrthoDB" id="5105441at2759"/>
<evidence type="ECO:0000313" key="3">
    <source>
        <dbReference type="Proteomes" id="UP000236664"/>
    </source>
</evidence>